<evidence type="ECO:0008006" key="5">
    <source>
        <dbReference type="Google" id="ProtNLM"/>
    </source>
</evidence>
<dbReference type="Pfam" id="PF00078">
    <property type="entry name" value="RVT_1"/>
    <property type="match status" value="1"/>
</dbReference>
<dbReference type="InterPro" id="IPR043128">
    <property type="entry name" value="Rev_trsase/Diguanyl_cyclase"/>
</dbReference>
<dbReference type="PANTHER" id="PTHR33064:SF39">
    <property type="match status" value="1"/>
</dbReference>
<evidence type="ECO:0000313" key="4">
    <source>
        <dbReference type="Proteomes" id="UP001497516"/>
    </source>
</evidence>
<evidence type="ECO:0000259" key="1">
    <source>
        <dbReference type="Pfam" id="PF00078"/>
    </source>
</evidence>
<proteinExistence type="predicted"/>
<dbReference type="Gene3D" id="3.10.10.10">
    <property type="entry name" value="HIV Type 1 Reverse Transcriptase, subunit A, domain 1"/>
    <property type="match status" value="1"/>
</dbReference>
<dbReference type="Proteomes" id="UP001497516">
    <property type="component" value="Chromosome 3"/>
</dbReference>
<accession>A0AAV2DYS6</accession>
<dbReference type="PANTHER" id="PTHR33064">
    <property type="entry name" value="POL PROTEIN"/>
    <property type="match status" value="1"/>
</dbReference>
<dbReference type="CDD" id="cd09274">
    <property type="entry name" value="RNase_HI_RT_Ty3"/>
    <property type="match status" value="1"/>
</dbReference>
<name>A0AAV2DYS6_9ROSI</name>
<dbReference type="AlphaFoldDB" id="A0AAV2DYS6"/>
<feature type="domain" description="Reverse transcriptase/retrotransposon-derived protein RNase H-like" evidence="2">
    <location>
        <begin position="191"/>
        <end position="289"/>
    </location>
</feature>
<reference evidence="3 4" key="1">
    <citation type="submission" date="2024-04" db="EMBL/GenBank/DDBJ databases">
        <authorList>
            <person name="Fracassetti M."/>
        </authorList>
    </citation>
    <scope>NUCLEOTIDE SEQUENCE [LARGE SCALE GENOMIC DNA]</scope>
</reference>
<dbReference type="InterPro" id="IPR041577">
    <property type="entry name" value="RT_RNaseH_2"/>
</dbReference>
<dbReference type="FunFam" id="3.30.70.270:FF:000020">
    <property type="entry name" value="Transposon Tf2-6 polyprotein-like Protein"/>
    <property type="match status" value="1"/>
</dbReference>
<dbReference type="EMBL" id="OZ034816">
    <property type="protein sequence ID" value="CAL1378821.1"/>
    <property type="molecule type" value="Genomic_DNA"/>
</dbReference>
<dbReference type="InterPro" id="IPR000477">
    <property type="entry name" value="RT_dom"/>
</dbReference>
<dbReference type="InterPro" id="IPR051320">
    <property type="entry name" value="Viral_Replic_Matur_Polypro"/>
</dbReference>
<organism evidence="3 4">
    <name type="scientific">Linum trigynum</name>
    <dbReference type="NCBI Taxonomy" id="586398"/>
    <lineage>
        <taxon>Eukaryota</taxon>
        <taxon>Viridiplantae</taxon>
        <taxon>Streptophyta</taxon>
        <taxon>Embryophyta</taxon>
        <taxon>Tracheophyta</taxon>
        <taxon>Spermatophyta</taxon>
        <taxon>Magnoliopsida</taxon>
        <taxon>eudicotyledons</taxon>
        <taxon>Gunneridae</taxon>
        <taxon>Pentapetalae</taxon>
        <taxon>rosids</taxon>
        <taxon>fabids</taxon>
        <taxon>Malpighiales</taxon>
        <taxon>Linaceae</taxon>
        <taxon>Linum</taxon>
    </lineage>
</organism>
<dbReference type="Gene3D" id="3.30.70.270">
    <property type="match status" value="2"/>
</dbReference>
<dbReference type="InterPro" id="IPR043502">
    <property type="entry name" value="DNA/RNA_pol_sf"/>
</dbReference>
<feature type="domain" description="Reverse transcriptase" evidence="1">
    <location>
        <begin position="3"/>
        <end position="128"/>
    </location>
</feature>
<gene>
    <name evidence="3" type="ORF">LTRI10_LOCUS20374</name>
</gene>
<evidence type="ECO:0000313" key="3">
    <source>
        <dbReference type="EMBL" id="CAL1378821.1"/>
    </source>
</evidence>
<dbReference type="SUPFAM" id="SSF56672">
    <property type="entry name" value="DNA/RNA polymerases"/>
    <property type="match status" value="1"/>
</dbReference>
<dbReference type="FunFam" id="3.10.20.370:FF:000001">
    <property type="entry name" value="Retrovirus-related Pol polyprotein from transposon 17.6-like protein"/>
    <property type="match status" value="1"/>
</dbReference>
<keyword evidence="4" id="KW-1185">Reference proteome</keyword>
<sequence>MLERLAGHEFYCFLDGMSGYFQIPIAPEDQANTTFTCPFGTFAYRRIPFWLSNAPATFQRCMLAIFNRMVGEIMEVFMDDFSVYGDSFTHCLHNLELVFKRCEETNLALCWDKCHFMVREGIALGHKISKQGIEVDCTKIETITKLPPSIYVKGIRSFLGHAGFYRSFIKNFSKIALPLTKLLEKDAPFQFTPECTAALETLKEKLTHAPIMVTPDWSLPFEMMCDASDYVVAAVLGQRREKHFQPIYYESKTLNDAQGNYTTTEKELLAVVYAFDKFRPYLVLSHVVVYTDHLTIRYMMSKADAKKEAENVAVDHLSRLEAAPVDNFVEEIDDSFPGERLLAMTLVDSVTPWYSDFANYLVGKQLPKGMATHAKRKFFSDLKHYSGKILTSLGSEQMA</sequence>
<protein>
    <recommendedName>
        <fullName evidence="5">Reverse transcriptase domain-containing protein</fullName>
    </recommendedName>
</protein>
<dbReference type="Pfam" id="PF17919">
    <property type="entry name" value="RT_RNaseH_2"/>
    <property type="match status" value="1"/>
</dbReference>
<dbReference type="CDD" id="cd01647">
    <property type="entry name" value="RT_LTR"/>
    <property type="match status" value="1"/>
</dbReference>
<evidence type="ECO:0000259" key="2">
    <source>
        <dbReference type="Pfam" id="PF17919"/>
    </source>
</evidence>